<dbReference type="PANTHER" id="PTHR23245:SF41">
    <property type="entry name" value="TRNA(PHE) (4-DEMETHYLWYOSINE(37)-C(7)) AMINOCARBOXYPROPYLTRANSFERASE"/>
    <property type="match status" value="1"/>
</dbReference>
<keyword evidence="2 5" id="KW-0808">Transferase</keyword>
<keyword evidence="1" id="KW-0489">Methyltransferase</keyword>
<evidence type="ECO:0000259" key="6">
    <source>
        <dbReference type="PROSITE" id="PS51684"/>
    </source>
</evidence>
<dbReference type="Proteomes" id="UP000029661">
    <property type="component" value="Chromosome"/>
</dbReference>
<comment type="similarity">
    <text evidence="5">Belongs to the class I-like SAM-binding methyltransferase superfamily. TRM5/TYW2 family.</text>
</comment>
<comment type="function">
    <text evidence="5">S-adenosyl-L-methionine-dependent transferase that acts as a component of the wyosine derivatives biosynthesis pathway. Catalyzes the transfer of the alpha-amino-alpha-carboxypropyl (acp) group from S-adenosyl-L-methionine to 4-demethylwyosine (imG-14), forming 7-aminocarboxypropyl-demethylwyosine (wybutosine-86) at position 37 of tRNA(Phe).</text>
</comment>
<evidence type="ECO:0000256" key="3">
    <source>
        <dbReference type="ARBA" id="ARBA00022691"/>
    </source>
</evidence>
<comment type="caution">
    <text evidence="5">Lacks conserved residue(s) required for the propagation of feature annotation.</text>
</comment>
<dbReference type="STRING" id="2162.BRM9_0347"/>
<dbReference type="GO" id="GO:0102522">
    <property type="term" value="F:tRNA 4-demethylwyosine alpha-amino-alpha-carboxypropyltransferase activity"/>
    <property type="evidence" value="ECO:0007669"/>
    <property type="project" value="UniProtKB-EC"/>
</dbReference>
<dbReference type="Proteomes" id="UP000062768">
    <property type="component" value="Chromosome I"/>
</dbReference>
<reference evidence="7" key="1">
    <citation type="submission" date="2013-12" db="EMBL/GenBank/DDBJ databases">
        <title>The complete genome sequence of Methanobacterium sp. BRM9.</title>
        <authorList>
            <consortium name="Pastoral Greenhouse Gas Research Consortium"/>
            <person name="Kelly W.J."/>
            <person name="Leahy S.C."/>
            <person name="Perry R."/>
            <person name="Li D."/>
            <person name="Altermann E."/>
            <person name="Lambie S.C."/>
            <person name="Attwood G.T."/>
        </authorList>
    </citation>
    <scope>NUCLEOTIDE SEQUENCE [LARGE SCALE GENOMIC DNA]</scope>
    <source>
        <strain evidence="7">BRM9</strain>
    </source>
</reference>
<keyword evidence="5" id="KW-0963">Cytoplasm</keyword>
<reference evidence="9" key="3">
    <citation type="submission" date="2014-09" db="EMBL/GenBank/DDBJ databases">
        <authorList>
            <person name="Bishop-Lilly K.A."/>
            <person name="Broomall S.M."/>
            <person name="Chain P.S."/>
            <person name="Chertkov O."/>
            <person name="Coyne S.R."/>
            <person name="Daligault H.E."/>
            <person name="Davenport K.W."/>
            <person name="Erkkila T."/>
            <person name="Frey K.G."/>
            <person name="Gibbons H.S."/>
            <person name="Gu W."/>
            <person name="Jaissle J."/>
            <person name="Johnson S.L."/>
            <person name="Koroleva G.I."/>
            <person name="Ladner J.T."/>
            <person name="Lo C.-C."/>
            <person name="Minogue T.D."/>
            <person name="Munk C."/>
            <person name="Palacios G.F."/>
            <person name="Redden C.L."/>
            <person name="Rosenzweig C.N."/>
            <person name="Scholz M.B."/>
            <person name="Teshima H."/>
            <person name="Xu Y."/>
        </authorList>
    </citation>
    <scope>NUCLEOTIDE SEQUENCE</scope>
    <source>
        <strain evidence="9">Mb9</strain>
    </source>
</reference>
<dbReference type="PATRIC" id="fig|2162.10.peg.2114"/>
<dbReference type="AlphaFoldDB" id="A0A090I2J6"/>
<dbReference type="CDD" id="cd02440">
    <property type="entry name" value="AdoMet_MTases"/>
    <property type="match status" value="1"/>
</dbReference>
<dbReference type="KEGG" id="mfc:BRM9_0347"/>
<name>A0A090I2J6_METFO</name>
<dbReference type="GO" id="GO:0030488">
    <property type="term" value="P:tRNA methylation"/>
    <property type="evidence" value="ECO:0007669"/>
    <property type="project" value="TreeGrafter"/>
</dbReference>
<evidence type="ECO:0000256" key="5">
    <source>
        <dbReference type="HAMAP-Rule" id="MF_01922"/>
    </source>
</evidence>
<gene>
    <name evidence="5 8" type="primary">taw2</name>
    <name evidence="7" type="ORF">BRM9_0347</name>
    <name evidence="8" type="ORF">DSM1535_0950</name>
    <name evidence="9" type="ORF">MB9_2036</name>
</gene>
<dbReference type="GO" id="GO:0008175">
    <property type="term" value="F:tRNA methyltransferase activity"/>
    <property type="evidence" value="ECO:0007669"/>
    <property type="project" value="TreeGrafter"/>
</dbReference>
<proteinExistence type="inferred from homology"/>
<dbReference type="PROSITE" id="PS51684">
    <property type="entry name" value="SAM_MT_TRM5_TYW2"/>
    <property type="match status" value="1"/>
</dbReference>
<dbReference type="InterPro" id="IPR030382">
    <property type="entry name" value="MeTrfase_TRM5/TYW2"/>
</dbReference>
<dbReference type="FunFam" id="3.40.50.150:FF:000131">
    <property type="entry name" value="tRNA wybutosine-synthesizing protein 2/3/4"/>
    <property type="match status" value="1"/>
</dbReference>
<feature type="binding site" evidence="5">
    <location>
        <position position="85"/>
    </location>
    <ligand>
        <name>S-adenosyl-L-methionine</name>
        <dbReference type="ChEBI" id="CHEBI:59789"/>
    </ligand>
</feature>
<evidence type="ECO:0000313" key="7">
    <source>
        <dbReference type="EMBL" id="AIS31174.1"/>
    </source>
</evidence>
<comment type="subcellular location">
    <subcellularLocation>
        <location evidence="5">Cytoplasm</location>
    </subcellularLocation>
</comment>
<evidence type="ECO:0000256" key="2">
    <source>
        <dbReference type="ARBA" id="ARBA00022679"/>
    </source>
</evidence>
<dbReference type="EMBL" id="LN734822">
    <property type="protein sequence ID" value="CEL25663.1"/>
    <property type="molecule type" value="Genomic_DNA"/>
</dbReference>
<accession>A0A090I2J6</accession>
<dbReference type="GO" id="GO:0005737">
    <property type="term" value="C:cytoplasm"/>
    <property type="evidence" value="ECO:0007669"/>
    <property type="project" value="UniProtKB-SubCell"/>
</dbReference>
<dbReference type="InterPro" id="IPR056743">
    <property type="entry name" value="TRM5-TYW2-like_MTfase"/>
</dbReference>
<dbReference type="HAMAP" id="MF_01922">
    <property type="entry name" value="TYW2_archaea"/>
    <property type="match status" value="1"/>
</dbReference>
<protein>
    <recommendedName>
        <fullName evidence="5">tRNA(Phe) (4-demethylwyosine(37)-C(7)) aminocarboxypropyltransferase</fullName>
        <ecNumber evidence="5">2.5.1.114</ecNumber>
    </recommendedName>
    <alternativeName>
        <fullName evidence="5">tRNA wyosine derivatives biosynthesis protein Taw2</fullName>
    </alternativeName>
</protein>
<reference evidence="8" key="2">
    <citation type="submission" date="2014-08" db="EMBL/GenBank/DDBJ databases">
        <authorList>
            <person name="Wibberg D."/>
        </authorList>
    </citation>
    <scope>NUCLEOTIDE SEQUENCE</scope>
</reference>
<dbReference type="EMBL" id="CP006933">
    <property type="protein sequence ID" value="AIS31174.1"/>
    <property type="molecule type" value="Genomic_DNA"/>
</dbReference>
<evidence type="ECO:0000256" key="4">
    <source>
        <dbReference type="ARBA" id="ARBA00022694"/>
    </source>
</evidence>
<dbReference type="SUPFAM" id="SSF53335">
    <property type="entry name" value="S-adenosyl-L-methionine-dependent methyltransferases"/>
    <property type="match status" value="1"/>
</dbReference>
<dbReference type="KEGG" id="mfi:DSM1535_0950"/>
<evidence type="ECO:0000313" key="10">
    <source>
        <dbReference type="Proteomes" id="UP000062768"/>
    </source>
</evidence>
<dbReference type="PANTHER" id="PTHR23245">
    <property type="entry name" value="TRNA METHYLTRANSFERASE"/>
    <property type="match status" value="1"/>
</dbReference>
<keyword evidence="4 5" id="KW-0819">tRNA processing</keyword>
<comment type="catalytic activity">
    <reaction evidence="5">
        <text>4-demethylwyosine(37) in tRNA(Phe) + S-adenosyl-L-methionine = 4-demethyl-7-[(3S)-3-amino-3-carboxypropyl]wyosine(37) in tRNA(Phe) + S-methyl-5'-thioadenosine + H(+)</text>
        <dbReference type="Rhea" id="RHEA:36355"/>
        <dbReference type="Rhea" id="RHEA-COMP:10164"/>
        <dbReference type="Rhea" id="RHEA-COMP:10378"/>
        <dbReference type="ChEBI" id="CHEBI:15378"/>
        <dbReference type="ChEBI" id="CHEBI:17509"/>
        <dbReference type="ChEBI" id="CHEBI:59789"/>
        <dbReference type="ChEBI" id="CHEBI:64315"/>
        <dbReference type="ChEBI" id="CHEBI:73550"/>
        <dbReference type="EC" id="2.5.1.114"/>
    </reaction>
</comment>
<feature type="binding site" evidence="5">
    <location>
        <position position="78"/>
    </location>
    <ligand>
        <name>S-adenosyl-L-methionine</name>
        <dbReference type="ChEBI" id="CHEBI:59789"/>
    </ligand>
</feature>
<dbReference type="EMBL" id="LN515531">
    <property type="protein sequence ID" value="CEA13303.1"/>
    <property type="molecule type" value="Genomic_DNA"/>
</dbReference>
<dbReference type="Gene3D" id="3.40.50.150">
    <property type="entry name" value="Vaccinia Virus protein VP39"/>
    <property type="match status" value="1"/>
</dbReference>
<evidence type="ECO:0000313" key="8">
    <source>
        <dbReference type="EMBL" id="CEA13303.1"/>
    </source>
</evidence>
<evidence type="ECO:0000313" key="9">
    <source>
        <dbReference type="EMBL" id="CEL25663.1"/>
    </source>
</evidence>
<evidence type="ECO:0000256" key="1">
    <source>
        <dbReference type="ARBA" id="ARBA00022603"/>
    </source>
</evidence>
<keyword evidence="10" id="KW-1185">Reference proteome</keyword>
<feature type="domain" description="SAM-dependent methyltransferase TRM5/TYW2-type" evidence="6">
    <location>
        <begin position="1"/>
        <end position="245"/>
    </location>
</feature>
<organism evidence="8">
    <name type="scientific">Methanobacterium formicicum</name>
    <dbReference type="NCBI Taxonomy" id="2162"/>
    <lineage>
        <taxon>Archaea</taxon>
        <taxon>Methanobacteriati</taxon>
        <taxon>Methanobacteriota</taxon>
        <taxon>Methanomada group</taxon>
        <taxon>Methanobacteria</taxon>
        <taxon>Methanobacteriales</taxon>
        <taxon>Methanobacteriaceae</taxon>
        <taxon>Methanobacterium</taxon>
    </lineage>
</organism>
<dbReference type="EC" id="2.5.1.114" evidence="5"/>
<dbReference type="InterPro" id="IPR029063">
    <property type="entry name" value="SAM-dependent_MTases_sf"/>
</dbReference>
<feature type="binding site" evidence="5">
    <location>
        <position position="125"/>
    </location>
    <ligand>
        <name>S-adenosyl-L-methionine</name>
        <dbReference type="ChEBI" id="CHEBI:59789"/>
    </ligand>
</feature>
<dbReference type="Pfam" id="PF02475">
    <property type="entry name" value="TRM5-TYW2_MTfase"/>
    <property type="match status" value="1"/>
</dbReference>
<dbReference type="InterPro" id="IPR030867">
    <property type="entry name" value="TYW2_archaea"/>
</dbReference>
<keyword evidence="3 5" id="KW-0949">S-adenosyl-L-methionine</keyword>
<sequence>MMIMKGKLIGDILVLKNQVDHPQELRNMPGVNRVVRLGRIKGPQREPEVEVILGEGTETIHRENHCFYKLDVARIMWSKGNTTERKRMGQIVRPGETVVDLFAGIGYFTIPMAVHARPEKIYAVEINPVAHGYLAENVELNHVQGVVEPILGDCRDVAPRNIADRVLMGYIGNTEEYLDVALEVIRDEGIIHYHESVPDKLKYIRPAERIREAANGFEVEVLNQRIIKKYSPGVYHMVVDAQVYKK</sequence>